<sequence>MADDVTIDRISIDIQADAKNAADQINRLANAVSKLESVSASVSNLKGLDASISGLAEKLRNLDFSKLSGLKNLKFDDKAGTNLASVLGSLGSINAESISAAVDALRGLSGVKISKTLQTNIRGMVDAVNDIPPDLTGLKEVSRAVKNLDGAKLSSTVVKNLENLPNALKGFQDVEVEGVTGKIRALTNALSPMLLRIQSAGPAMSSLNSVLRQTSGQYDRARVSVNGMTVSLERQNAQMGVTGGAWASIGATLGGIRTRALAMVGGFAVLRSGFMRLIEPTNQYVEDMNLFAASMGDAADSASEFARKCQDLMGIDMGQFARNQGVFQTLITGMGLASEKADVMSQQLTQLGYDIASFYNINVNDAMLKIQSGVAGELEPLRRLGWDLSDARMNLELTKLGIEASTQEMTQAEKVALRYYLIMNQVTITHGDMARTIASPANQLRVLQAQVTLAARAIGNLLIPALNMVLPVCIAAVKAVRLLAQAIADFLGIDATFEVDYSSLDTSGISTGADALDGLGDSADKAKEKVKELKNTVMGFDELNKLQANEKGDGSGKDKGSGAGVGLDLPIDTYDFFEGLTDDISKRTDEMAAKMAKAFRDLLPIVSGIGAGILAWKLAPAFLEGVKRLKALSGMKLPLVGELKGLGGVAGTFAGIAVAIGLCVAHFVNLAENSENFRRGLKAIWDLASGLPVALGSVAEWFGGMASQVGDAIMAAIGGLDIDPSIKAALMDFGGIIGGIGDAVNEVFDLQWTDAMMVAGAGIALLVPGIGEVVAAILLIGEGISLVTRAIGWAVSPCIEHVDALADVSEETAERFGTSLDSMYAAEKKLGEVDLADEVVNQGDVDEVEGYVRDICDTILGNLDSSKNEQLANLSSLDGMEGIDSAIIDEMRENIEGHYASVEESTTAAKSRITAIYQAAATENRDLTQDECDEIAALQEQLKNDLIETSGATQEEIARIKGAMYANDEAAALEAAQRVLQTAKQSKEDQIAEAIATCDAITAEAQRQYEAGEISKSAYDEVVAAAQASKDEQISAAEETYDGVCQKTEEGLGELSSKMDYGNAQIKTEWDVFCENVQTAFDDVSSGLNQWGQDTSAWWRQTFDDLKNTVNRWGEDVGRAWDDICWRASVAGESIGSFLSDPVGHLKTAWAGISGWFDASVVRPLTSAFWAIPNGIRDAINGVIRNLNAFRFELPEPIASVFGSSSFGFNIPYLAKGGQVDTGQLFVARESGPEMVGTMGGRTTVANNQQIVEGIESGVYNAVIQAIAVGGGSRDESGDVVIPVYMDSHELTRIVFNRADVMARRGELKPVFA</sequence>
<proteinExistence type="predicted"/>
<evidence type="ECO:0000313" key="4">
    <source>
        <dbReference type="Proteomes" id="UP000278327"/>
    </source>
</evidence>
<organism evidence="3 4">
    <name type="scientific">Adlercreutzia equolifaciens subsp. celatus DSM 18785</name>
    <dbReference type="NCBI Taxonomy" id="1121021"/>
    <lineage>
        <taxon>Bacteria</taxon>
        <taxon>Bacillati</taxon>
        <taxon>Actinomycetota</taxon>
        <taxon>Coriobacteriia</taxon>
        <taxon>Eggerthellales</taxon>
        <taxon>Eggerthellaceae</taxon>
        <taxon>Adlercreutzia</taxon>
    </lineage>
</organism>
<evidence type="ECO:0000256" key="2">
    <source>
        <dbReference type="SAM" id="Phobius"/>
    </source>
</evidence>
<keyword evidence="2" id="KW-1133">Transmembrane helix</keyword>
<feature type="transmembrane region" description="Helical" evidence="2">
    <location>
        <begin position="683"/>
        <end position="702"/>
    </location>
</feature>
<evidence type="ECO:0000256" key="1">
    <source>
        <dbReference type="SAM" id="Coils"/>
    </source>
</evidence>
<keyword evidence="2" id="KW-0812">Transmembrane</keyword>
<evidence type="ECO:0000313" key="3">
    <source>
        <dbReference type="EMBL" id="RNL37892.1"/>
    </source>
</evidence>
<keyword evidence="2" id="KW-0472">Membrane</keyword>
<keyword evidence="1" id="KW-0175">Coiled coil</keyword>
<dbReference type="EMBL" id="QICA01000009">
    <property type="protein sequence ID" value="RNL37892.1"/>
    <property type="molecule type" value="Genomic_DNA"/>
</dbReference>
<dbReference type="RefSeq" id="WP_117284365.1">
    <property type="nucleotide sequence ID" value="NZ_JAMTCE010000006.1"/>
</dbReference>
<feature type="transmembrane region" description="Helical" evidence="2">
    <location>
        <begin position="602"/>
        <end position="623"/>
    </location>
</feature>
<comment type="caution">
    <text evidence="3">The sequence shown here is derived from an EMBL/GenBank/DDBJ whole genome shotgun (WGS) entry which is preliminary data.</text>
</comment>
<feature type="transmembrane region" description="Helical" evidence="2">
    <location>
        <begin position="755"/>
        <end position="780"/>
    </location>
</feature>
<feature type="coiled-coil region" evidence="1">
    <location>
        <begin position="516"/>
        <end position="543"/>
    </location>
</feature>
<dbReference type="Proteomes" id="UP000278327">
    <property type="component" value="Unassembled WGS sequence"/>
</dbReference>
<evidence type="ECO:0008006" key="5">
    <source>
        <dbReference type="Google" id="ProtNLM"/>
    </source>
</evidence>
<accession>A0A3N0ASP8</accession>
<reference evidence="3 4" key="1">
    <citation type="journal article" date="2019" name="Microbiol. Resour. Announc.">
        <title>Draft Genome Sequences of Type Strains of Gordonibacter faecihominis, Paraeggerthella hongkongensis, Parvibacter caecicola,Slackia equolifaciens, Slackia faecicanis, and Slackia isoflavoniconvertens.</title>
        <authorList>
            <person name="Danylec N."/>
            <person name="Stoll D.A."/>
            <person name="Dotsch A."/>
            <person name="Huch M."/>
        </authorList>
    </citation>
    <scope>NUCLEOTIDE SEQUENCE [LARGE SCALE GENOMIC DNA]</scope>
    <source>
        <strain evidence="3 4">DSM 18785</strain>
    </source>
</reference>
<keyword evidence="4" id="KW-1185">Reference proteome</keyword>
<name>A0A3N0ASP8_9ACTN</name>
<feature type="transmembrane region" description="Helical" evidence="2">
    <location>
        <begin position="643"/>
        <end position="671"/>
    </location>
</feature>
<protein>
    <recommendedName>
        <fullName evidence="5">Phage tail tape measure protein</fullName>
    </recommendedName>
</protein>
<gene>
    <name evidence="3" type="ORF">DMP10_06420</name>
</gene>